<feature type="region of interest" description="Disordered" evidence="1">
    <location>
        <begin position="1"/>
        <end position="59"/>
    </location>
</feature>
<dbReference type="Proteomes" id="UP000277204">
    <property type="component" value="Unassembled WGS sequence"/>
</dbReference>
<organism evidence="2 3">
    <name type="scientific">Schistosoma margrebowiei</name>
    <dbReference type="NCBI Taxonomy" id="48269"/>
    <lineage>
        <taxon>Eukaryota</taxon>
        <taxon>Metazoa</taxon>
        <taxon>Spiralia</taxon>
        <taxon>Lophotrochozoa</taxon>
        <taxon>Platyhelminthes</taxon>
        <taxon>Trematoda</taxon>
        <taxon>Digenea</taxon>
        <taxon>Strigeidida</taxon>
        <taxon>Schistosomatoidea</taxon>
        <taxon>Schistosomatidae</taxon>
        <taxon>Schistosoma</taxon>
    </lineage>
</organism>
<proteinExistence type="predicted"/>
<feature type="compositionally biased region" description="Polar residues" evidence="1">
    <location>
        <begin position="47"/>
        <end position="59"/>
    </location>
</feature>
<name>A0A183MDX1_9TREM</name>
<keyword evidence="3" id="KW-1185">Reference proteome</keyword>
<dbReference type="AlphaFoldDB" id="A0A183MDX1"/>
<evidence type="ECO:0000313" key="3">
    <source>
        <dbReference type="Proteomes" id="UP000277204"/>
    </source>
</evidence>
<gene>
    <name evidence="2" type="ORF">SMRZ_LOCUS14246</name>
</gene>
<evidence type="ECO:0000313" key="2">
    <source>
        <dbReference type="EMBL" id="VDP11797.1"/>
    </source>
</evidence>
<reference evidence="2 3" key="1">
    <citation type="submission" date="2018-11" db="EMBL/GenBank/DDBJ databases">
        <authorList>
            <consortium name="Pathogen Informatics"/>
        </authorList>
    </citation>
    <scope>NUCLEOTIDE SEQUENCE [LARGE SCALE GENOMIC DNA]</scope>
    <source>
        <strain evidence="2 3">Zambia</strain>
    </source>
</reference>
<protein>
    <submittedName>
        <fullName evidence="2">Uncharacterized protein</fullName>
    </submittedName>
</protein>
<accession>A0A183MDX1</accession>
<evidence type="ECO:0000256" key="1">
    <source>
        <dbReference type="SAM" id="MobiDB-lite"/>
    </source>
</evidence>
<sequence>METSTSEGKHEIQWTSRMQLNAGEDKQCGSSPSSSRSQYTQREKQDSPIQHSMHQSNHN</sequence>
<dbReference type="EMBL" id="UZAI01013736">
    <property type="protein sequence ID" value="VDP11797.1"/>
    <property type="molecule type" value="Genomic_DNA"/>
</dbReference>